<dbReference type="GO" id="GO:0016798">
    <property type="term" value="F:hydrolase activity, acting on glycosyl bonds"/>
    <property type="evidence" value="ECO:0007669"/>
    <property type="project" value="TreeGrafter"/>
</dbReference>
<dbReference type="SUPFAM" id="SSF53613">
    <property type="entry name" value="Ribokinase-like"/>
    <property type="match status" value="1"/>
</dbReference>
<evidence type="ECO:0000259" key="2">
    <source>
        <dbReference type="Pfam" id="PF00294"/>
    </source>
</evidence>
<dbReference type="EMBL" id="CP138896">
    <property type="protein sequence ID" value="WPK25072.1"/>
    <property type="molecule type" value="Genomic_DNA"/>
</dbReference>
<dbReference type="PANTHER" id="PTHR42909:SF1">
    <property type="entry name" value="CARBOHYDRATE KINASE PFKB DOMAIN-CONTAINING PROTEIN"/>
    <property type="match status" value="1"/>
</dbReference>
<dbReference type="RefSeq" id="XP_062877455.1">
    <property type="nucleotide sequence ID" value="XM_063021385.1"/>
</dbReference>
<name>A0AAX4H9B6_9ASCO</name>
<feature type="domain" description="Carbohydrate kinase PfkB" evidence="2">
    <location>
        <begin position="10"/>
        <end position="85"/>
    </location>
</feature>
<evidence type="ECO:0000313" key="4">
    <source>
        <dbReference type="Proteomes" id="UP001338582"/>
    </source>
</evidence>
<keyword evidence="4" id="KW-1185">Reference proteome</keyword>
<organism evidence="3 4">
    <name type="scientific">Australozyma saopauloensis</name>
    <dbReference type="NCBI Taxonomy" id="291208"/>
    <lineage>
        <taxon>Eukaryota</taxon>
        <taxon>Fungi</taxon>
        <taxon>Dikarya</taxon>
        <taxon>Ascomycota</taxon>
        <taxon>Saccharomycotina</taxon>
        <taxon>Pichiomycetes</taxon>
        <taxon>Metschnikowiaceae</taxon>
        <taxon>Australozyma</taxon>
    </lineage>
</organism>
<dbReference type="Pfam" id="PF00294">
    <property type="entry name" value="PfkB"/>
    <property type="match status" value="1"/>
</dbReference>
<dbReference type="InterPro" id="IPR011611">
    <property type="entry name" value="PfkB_dom"/>
</dbReference>
<reference evidence="3 4" key="1">
    <citation type="submission" date="2023-10" db="EMBL/GenBank/DDBJ databases">
        <title>Draft Genome Sequence of Candida saopaulonensis from a very Premature Infant with Sepsis.</title>
        <authorList>
            <person name="Ning Y."/>
            <person name="Dai R."/>
            <person name="Xiao M."/>
            <person name="Xu Y."/>
            <person name="Yan Q."/>
            <person name="Zhang L."/>
        </authorList>
    </citation>
    <scope>NUCLEOTIDE SEQUENCE [LARGE SCALE GENOMIC DNA]</scope>
    <source>
        <strain evidence="3 4">19XY460</strain>
    </source>
</reference>
<dbReference type="Proteomes" id="UP001338582">
    <property type="component" value="Chromosome 3"/>
</dbReference>
<sequence>MQDSNPGLITSSVGGVGFNVALANHYSLNSKNLTNKSRLVSALGDDIAGAGILTLLKDYGIDHNGVKTLSGCKTAQYVASIDSNGHLLLASADMRIIESPQCVDHIVSEIGKSQPKLIIVDCNLLKNGLDAVLEAASSLPITPRIIVEPTSAPKLSRLVEVNTSRLKVYPQNLILMITPTAEELAVIHSSFGKREFFDDYDSWFPLLDLMGIDSLFREKMVSLAGKNEAMKHMLEKGIVQQAVQILPYIPKILVKLGSRGCVLFSLNTNVNDYKSVPTTSPFKPTFTLISKGRNYEEGKTLGITIEYFAVPPENANLSVVDVTGAGDTLLGCLVALLAQNDWLTDGVELLEQEWGKWEGIYKSQVASGLTIESSQAVSEAIRTMK</sequence>
<dbReference type="InterPro" id="IPR029056">
    <property type="entry name" value="Ribokinase-like"/>
</dbReference>
<protein>
    <recommendedName>
        <fullName evidence="2">Carbohydrate kinase PfkB domain-containing protein</fullName>
    </recommendedName>
</protein>
<dbReference type="GeneID" id="88173438"/>
<dbReference type="GO" id="GO:0046872">
    <property type="term" value="F:metal ion binding"/>
    <property type="evidence" value="ECO:0007669"/>
    <property type="project" value="UniProtKB-KW"/>
</dbReference>
<evidence type="ECO:0000313" key="3">
    <source>
        <dbReference type="EMBL" id="WPK25072.1"/>
    </source>
</evidence>
<accession>A0AAX4H9B6</accession>
<dbReference type="GO" id="GO:0005737">
    <property type="term" value="C:cytoplasm"/>
    <property type="evidence" value="ECO:0007669"/>
    <property type="project" value="TreeGrafter"/>
</dbReference>
<dbReference type="AlphaFoldDB" id="A0AAX4H9B6"/>
<dbReference type="KEGG" id="asau:88173438"/>
<dbReference type="Gene3D" id="3.40.1190.20">
    <property type="match status" value="1"/>
</dbReference>
<gene>
    <name evidence="3" type="ORF">PUMCH_002373</name>
</gene>
<dbReference type="GO" id="GO:0004730">
    <property type="term" value="F:pseudouridylate synthase activity"/>
    <property type="evidence" value="ECO:0007669"/>
    <property type="project" value="TreeGrafter"/>
</dbReference>
<evidence type="ECO:0000256" key="1">
    <source>
        <dbReference type="ARBA" id="ARBA00022723"/>
    </source>
</evidence>
<proteinExistence type="predicted"/>
<dbReference type="PANTHER" id="PTHR42909">
    <property type="entry name" value="ZGC:136858"/>
    <property type="match status" value="1"/>
</dbReference>
<keyword evidence="1" id="KW-0479">Metal-binding</keyword>